<organism evidence="8 9">
    <name type="scientific">Brenneria corticis</name>
    <dbReference type="NCBI Taxonomy" id="2173106"/>
    <lineage>
        <taxon>Bacteria</taxon>
        <taxon>Pseudomonadati</taxon>
        <taxon>Pseudomonadota</taxon>
        <taxon>Gammaproteobacteria</taxon>
        <taxon>Enterobacterales</taxon>
        <taxon>Pectobacteriaceae</taxon>
        <taxon>Brenneria</taxon>
    </lineage>
</organism>
<evidence type="ECO:0000256" key="5">
    <source>
        <dbReference type="PROSITE-ProRule" id="PRU10007"/>
    </source>
</evidence>
<evidence type="ECO:0000313" key="8">
    <source>
        <dbReference type="EMBL" id="PWC13376.1"/>
    </source>
</evidence>
<dbReference type="InterPro" id="IPR029510">
    <property type="entry name" value="Ald_DH_CS_GLU"/>
</dbReference>
<dbReference type="InterPro" id="IPR016163">
    <property type="entry name" value="Ald_DH_C"/>
</dbReference>
<dbReference type="GO" id="GO:0004029">
    <property type="term" value="F:aldehyde dehydrogenase (NAD+) activity"/>
    <property type="evidence" value="ECO:0007669"/>
    <property type="project" value="UniProtKB-EC"/>
</dbReference>
<dbReference type="Proteomes" id="UP000296159">
    <property type="component" value="Unassembled WGS sequence"/>
</dbReference>
<comment type="similarity">
    <text evidence="1 6">Belongs to the aldehyde dehydrogenase family.</text>
</comment>
<dbReference type="PANTHER" id="PTHR42804:SF1">
    <property type="entry name" value="ALDEHYDE DEHYDROGENASE-RELATED"/>
    <property type="match status" value="1"/>
</dbReference>
<dbReference type="InterPro" id="IPR015590">
    <property type="entry name" value="Aldehyde_DH_dom"/>
</dbReference>
<dbReference type="FunFam" id="3.40.605.10:FF:000007">
    <property type="entry name" value="NAD/NADP-dependent betaine aldehyde dehydrogenase"/>
    <property type="match status" value="1"/>
</dbReference>
<dbReference type="PROSITE" id="PS00070">
    <property type="entry name" value="ALDEHYDE_DEHYDR_CYS"/>
    <property type="match status" value="1"/>
</dbReference>
<keyword evidence="2 6" id="KW-0560">Oxidoreductase</keyword>
<sequence length="476" mass="51187">MKTTDFYINGKWVAPAAGVPYDIVNPASERPCAAISLGNAEDVDRAVRAARRAFAGWSETPHDRRIAALQRLQKIYDRRFEEMAQAISSEMGAPISFARRAQAEAGRSQINNFLIAARDYLFERPMHPDGSGDYILREPIGVCGLITPWNWPINQICLKVLPALAVGCAVILKPSEAAPLSALLFAEMIDEAGFPPGVFNLLNGSGQTVGTALAAHEDVDMISITGSTLAGISAMRTAAQTVKRVTLELGGKAPNIVFADADLEDAVIRGANACFSNSGQSCNAPTRMLVEKRVYQQAVAIASRVASETLVDEPAKEGGHIGPVVSRRQYDRIQAYIEAGIAEGARLVAGGPGRPDGLDRGYYVRPTVFADVDNGMRIAREEIFGPVLCLIPFDSEEEAVAIANDSPYGLNAQVQTANRERARRVARRLRAGMVQINGAPRASGTPFGGYKQSGNGREGGVWGLEEYLEIKSVSGW</sequence>
<dbReference type="RefSeq" id="WP_136167399.1">
    <property type="nucleotide sequence ID" value="NZ_KZ819084.1"/>
</dbReference>
<dbReference type="Gene3D" id="3.40.309.10">
    <property type="entry name" value="Aldehyde Dehydrogenase, Chain A, domain 2"/>
    <property type="match status" value="1"/>
</dbReference>
<name>A0A2U1TVD4_9GAMM</name>
<dbReference type="CDD" id="cd07138">
    <property type="entry name" value="ALDH_CddD_SSP0762"/>
    <property type="match status" value="1"/>
</dbReference>
<dbReference type="InterPro" id="IPR016161">
    <property type="entry name" value="Ald_DH/histidinol_DH"/>
</dbReference>
<keyword evidence="9" id="KW-1185">Reference proteome</keyword>
<feature type="domain" description="Aldehyde dehydrogenase" evidence="7">
    <location>
        <begin position="12"/>
        <end position="473"/>
    </location>
</feature>
<dbReference type="SUPFAM" id="SSF53720">
    <property type="entry name" value="ALDH-like"/>
    <property type="match status" value="1"/>
</dbReference>
<evidence type="ECO:0000256" key="1">
    <source>
        <dbReference type="ARBA" id="ARBA00009986"/>
    </source>
</evidence>
<evidence type="ECO:0000259" key="7">
    <source>
        <dbReference type="Pfam" id="PF00171"/>
    </source>
</evidence>
<dbReference type="InterPro" id="IPR016162">
    <property type="entry name" value="Ald_DH_N"/>
</dbReference>
<dbReference type="Gene3D" id="3.40.605.10">
    <property type="entry name" value="Aldehyde Dehydrogenase, Chain A, domain 1"/>
    <property type="match status" value="1"/>
</dbReference>
<dbReference type="EC" id="1.2.1.3" evidence="3"/>
<dbReference type="PANTHER" id="PTHR42804">
    <property type="entry name" value="ALDEHYDE DEHYDROGENASE"/>
    <property type="match status" value="1"/>
</dbReference>
<dbReference type="Pfam" id="PF00171">
    <property type="entry name" value="Aldedh"/>
    <property type="match status" value="1"/>
</dbReference>
<evidence type="ECO:0000256" key="4">
    <source>
        <dbReference type="ARBA" id="ARBA00049194"/>
    </source>
</evidence>
<evidence type="ECO:0000256" key="2">
    <source>
        <dbReference type="ARBA" id="ARBA00023002"/>
    </source>
</evidence>
<dbReference type="FunFam" id="3.40.309.10:FF:000012">
    <property type="entry name" value="Betaine aldehyde dehydrogenase"/>
    <property type="match status" value="1"/>
</dbReference>
<comment type="catalytic activity">
    <reaction evidence="4">
        <text>an aldehyde + NAD(+) + H2O = a carboxylate + NADH + 2 H(+)</text>
        <dbReference type="Rhea" id="RHEA:16185"/>
        <dbReference type="ChEBI" id="CHEBI:15377"/>
        <dbReference type="ChEBI" id="CHEBI:15378"/>
        <dbReference type="ChEBI" id="CHEBI:17478"/>
        <dbReference type="ChEBI" id="CHEBI:29067"/>
        <dbReference type="ChEBI" id="CHEBI:57540"/>
        <dbReference type="ChEBI" id="CHEBI:57945"/>
        <dbReference type="EC" id="1.2.1.3"/>
    </reaction>
</comment>
<evidence type="ECO:0000256" key="3">
    <source>
        <dbReference type="ARBA" id="ARBA00024226"/>
    </source>
</evidence>
<feature type="active site" evidence="5">
    <location>
        <position position="248"/>
    </location>
</feature>
<dbReference type="PROSITE" id="PS00687">
    <property type="entry name" value="ALDEHYDE_DEHYDR_GLU"/>
    <property type="match status" value="1"/>
</dbReference>
<protein>
    <recommendedName>
        <fullName evidence="3">aldehyde dehydrogenase (NAD(+))</fullName>
        <ecNumber evidence="3">1.2.1.3</ecNumber>
    </recommendedName>
</protein>
<proteinExistence type="inferred from homology"/>
<evidence type="ECO:0000256" key="6">
    <source>
        <dbReference type="RuleBase" id="RU003345"/>
    </source>
</evidence>
<gene>
    <name evidence="8" type="ORF">DDT56_15880</name>
</gene>
<accession>A0A2U1TVD4</accession>
<dbReference type="EMBL" id="QDKH01000019">
    <property type="protein sequence ID" value="PWC13376.1"/>
    <property type="molecule type" value="Genomic_DNA"/>
</dbReference>
<dbReference type="AlphaFoldDB" id="A0A2U1TVD4"/>
<comment type="caution">
    <text evidence="8">The sequence shown here is derived from an EMBL/GenBank/DDBJ whole genome shotgun (WGS) entry which is preliminary data.</text>
</comment>
<evidence type="ECO:0000313" key="9">
    <source>
        <dbReference type="Proteomes" id="UP000296159"/>
    </source>
</evidence>
<dbReference type="InterPro" id="IPR016160">
    <property type="entry name" value="Ald_DH_CS_CYS"/>
</dbReference>
<reference evidence="8 9" key="1">
    <citation type="submission" date="2018-04" db="EMBL/GenBank/DDBJ databases">
        <title>Brenneria corticis sp.nov.</title>
        <authorList>
            <person name="Li Y."/>
        </authorList>
    </citation>
    <scope>NUCLEOTIDE SEQUENCE [LARGE SCALE GENOMIC DNA]</scope>
    <source>
        <strain evidence="8 9">CFCC 11842</strain>
    </source>
</reference>